<dbReference type="PRINTS" id="PR00081">
    <property type="entry name" value="GDHRDH"/>
</dbReference>
<dbReference type="EMBL" id="UYJE01009911">
    <property type="protein sequence ID" value="VDI77980.1"/>
    <property type="molecule type" value="Genomic_DNA"/>
</dbReference>
<dbReference type="EC" id="1.1.1.300" evidence="3"/>
<keyword evidence="4" id="KW-1185">Reference proteome</keyword>
<dbReference type="InterPro" id="IPR000210">
    <property type="entry name" value="BTB/POZ_dom"/>
</dbReference>
<evidence type="ECO:0000256" key="1">
    <source>
        <dbReference type="ARBA" id="ARBA00023002"/>
    </source>
</evidence>
<dbReference type="InterPro" id="IPR002347">
    <property type="entry name" value="SDR_fam"/>
</dbReference>
<dbReference type="Pfam" id="PF00651">
    <property type="entry name" value="BTB"/>
    <property type="match status" value="1"/>
</dbReference>
<evidence type="ECO:0000313" key="4">
    <source>
        <dbReference type="Proteomes" id="UP000596742"/>
    </source>
</evidence>
<dbReference type="Proteomes" id="UP000596742">
    <property type="component" value="Unassembled WGS sequence"/>
</dbReference>
<accession>A0A8B6HEY7</accession>
<dbReference type="PRINTS" id="PR00080">
    <property type="entry name" value="SDRFAMILY"/>
</dbReference>
<protein>
    <submittedName>
        <fullName evidence="3">Retinol dehydrogenase 12</fullName>
        <ecNumber evidence="3">1.1.1.300</ecNumber>
    </submittedName>
</protein>
<feature type="domain" description="BACK" evidence="2">
    <location>
        <begin position="342"/>
        <end position="452"/>
    </location>
</feature>
<dbReference type="SUPFAM" id="SSF54695">
    <property type="entry name" value="POZ domain"/>
    <property type="match status" value="1"/>
</dbReference>
<dbReference type="PANTHER" id="PTHR43157:SF31">
    <property type="entry name" value="PHOSPHATIDYLINOSITOL-GLYCAN BIOSYNTHESIS CLASS F PROTEIN"/>
    <property type="match status" value="1"/>
</dbReference>
<dbReference type="Pfam" id="PF07707">
    <property type="entry name" value="BACK"/>
    <property type="match status" value="1"/>
</dbReference>
<evidence type="ECO:0000313" key="3">
    <source>
        <dbReference type="EMBL" id="VDI77980.1"/>
    </source>
</evidence>
<dbReference type="PANTHER" id="PTHR43157">
    <property type="entry name" value="PHOSPHATIDYLINOSITOL-GLYCAN BIOSYNTHESIS CLASS F PROTEIN-RELATED"/>
    <property type="match status" value="1"/>
</dbReference>
<dbReference type="Gene3D" id="3.40.50.720">
    <property type="entry name" value="NAD(P)-binding Rossmann-like Domain"/>
    <property type="match status" value="1"/>
</dbReference>
<evidence type="ECO:0000259" key="2">
    <source>
        <dbReference type="SMART" id="SM00875"/>
    </source>
</evidence>
<comment type="caution">
    <text evidence="3">The sequence shown here is derived from an EMBL/GenBank/DDBJ whole genome shotgun (WGS) entry which is preliminary data.</text>
</comment>
<dbReference type="InterPro" id="IPR011705">
    <property type="entry name" value="BACK"/>
</dbReference>
<dbReference type="InterPro" id="IPR011333">
    <property type="entry name" value="SKP1/BTB/POZ_sf"/>
</dbReference>
<dbReference type="Pfam" id="PF00106">
    <property type="entry name" value="adh_short"/>
    <property type="match status" value="1"/>
</dbReference>
<dbReference type="Gene3D" id="3.30.710.10">
    <property type="entry name" value="Potassium Channel Kv1.1, Chain A"/>
    <property type="match status" value="1"/>
</dbReference>
<proteinExistence type="predicted"/>
<dbReference type="Gene3D" id="1.25.40.420">
    <property type="match status" value="1"/>
</dbReference>
<dbReference type="SUPFAM" id="SSF51735">
    <property type="entry name" value="NAD(P)-binding Rossmann-fold domains"/>
    <property type="match status" value="1"/>
</dbReference>
<organism evidence="3 4">
    <name type="scientific">Mytilus galloprovincialis</name>
    <name type="common">Mediterranean mussel</name>
    <dbReference type="NCBI Taxonomy" id="29158"/>
    <lineage>
        <taxon>Eukaryota</taxon>
        <taxon>Metazoa</taxon>
        <taxon>Spiralia</taxon>
        <taxon>Lophotrochozoa</taxon>
        <taxon>Mollusca</taxon>
        <taxon>Bivalvia</taxon>
        <taxon>Autobranchia</taxon>
        <taxon>Pteriomorphia</taxon>
        <taxon>Mytilida</taxon>
        <taxon>Mytiloidea</taxon>
        <taxon>Mytilidae</taxon>
        <taxon>Mytilinae</taxon>
        <taxon>Mytilus</taxon>
    </lineage>
</organism>
<dbReference type="AlphaFoldDB" id="A0A8B6HEY7"/>
<reference evidence="3" key="1">
    <citation type="submission" date="2018-11" db="EMBL/GenBank/DDBJ databases">
        <authorList>
            <person name="Alioto T."/>
            <person name="Alioto T."/>
        </authorList>
    </citation>
    <scope>NUCLEOTIDE SEQUENCE</scope>
</reference>
<keyword evidence="1 3" id="KW-0560">Oxidoreductase</keyword>
<dbReference type="GO" id="GO:0052650">
    <property type="term" value="F:all-trans-retinol dehydrogenase (NADP+) activity"/>
    <property type="evidence" value="ECO:0007669"/>
    <property type="project" value="UniProtKB-EC"/>
</dbReference>
<gene>
    <name evidence="3" type="ORF">MGAL_10B054566</name>
</gene>
<name>A0A8B6HEY7_MYTGA</name>
<dbReference type="OrthoDB" id="191139at2759"/>
<dbReference type="InterPro" id="IPR036291">
    <property type="entry name" value="NAD(P)-bd_dom_sf"/>
</dbReference>
<dbReference type="SMART" id="SM00875">
    <property type="entry name" value="BACK"/>
    <property type="match status" value="1"/>
</dbReference>
<sequence length="668" mass="76082">MYDHHDGVILCAAMEYTDVVQNFVLDHKIGLSVAVSVGVVLWGIRRYVKGPRYYGKRRIDGIGKETAIDLVKRGAKVIIACRDMTRGNNAVDDIKRLSGSTNVSVVQLDLASLKSVRKFAEEIHKTEKRLDILINNAGVMACPYMKTEDGLEMQFGVNHIGHFLLTNLLLDLIKKAAPSRIVNVSSLAHVFTGQLNFDDIAKREKYYNAEEAYTQSKLCNILFTKELASRLSGTGVTTYSLHPVDESLDKETGKYYSDCAEKAPSKPALDEGAAKKLWELSEKLVVLKRLVTTMLRDVYTDDIIITEENSIDLLKAAHKYEFEGLLSKCQNYLYRETNIDNSCSIYSWGRHLGLSSLTEKTLDFIVDSADDVLKTEGFLKLSNDDLHSLLSREDICAFEEEIITAAIKWARNKCKQDMIETNGQTMRQALGPVIYTLRIPLLSLKRYSDIVVKSMILSEEEELSLYKYFTMSKKRLADLCGFDKSSRNRLSLFVKAEDIIKKRKVENIDDTIKATRFLQTSKSTIFVDTYTNKYQKQYNYQRTDYSQKISFFSPESFFINAITISFPFLSEKNKTVPEEIQISGSVPTRKIRIPVNETKLFDMNRYVKENDEIEIYFTSFSKFDKQFKENESSGWREVKIGSNKSVFVQVEGSYSIVSAIDISAAKMK</sequence>